<protein>
    <submittedName>
        <fullName evidence="1">Uncharacterized protein</fullName>
    </submittedName>
</protein>
<dbReference type="EMBL" id="KZ851988">
    <property type="protein sequence ID" value="RDH14025.1"/>
    <property type="molecule type" value="Genomic_DNA"/>
</dbReference>
<dbReference type="VEuPathDB" id="FungiDB:M747DRAFT_364864"/>
<sequence length="80" mass="9281">MAAINRRKRHAKLQGQQATWKLQRTTTEILDRAELKSYTDKGKPVYQVLTRLSVKAVTANHLLTAEYLKDKRKVAIMSIW</sequence>
<dbReference type="Proteomes" id="UP000253845">
    <property type="component" value="Unassembled WGS sequence"/>
</dbReference>
<accession>A0A370BIU7</accession>
<name>A0A370BIU7_ASPNG</name>
<reference evidence="1 2" key="1">
    <citation type="submission" date="2018-07" db="EMBL/GenBank/DDBJ databases">
        <title>Section-level genome sequencing of Aspergillus section Nigri to investigate inter- and intra-species variation.</title>
        <authorList>
            <consortium name="DOE Joint Genome Institute"/>
            <person name="Vesth T.C."/>
            <person name="Nybo J.L."/>
            <person name="Theobald S."/>
            <person name="Frisvad J.C."/>
            <person name="Larsen T.O."/>
            <person name="Nielsen K.F."/>
            <person name="Hoof J.B."/>
            <person name="Brandl J."/>
            <person name="Salamov A."/>
            <person name="Riley R."/>
            <person name="Gladden J.M."/>
            <person name="Phatale P."/>
            <person name="Nielsen M.T."/>
            <person name="Lyhne E.K."/>
            <person name="Kogle M.E."/>
            <person name="Strasser K."/>
            <person name="McDonnell E."/>
            <person name="Barry K."/>
            <person name="Clum A."/>
            <person name="Chen C."/>
            <person name="Nolan M."/>
            <person name="Sandor L."/>
            <person name="Kuo A."/>
            <person name="Lipzen A."/>
            <person name="Hainaut M."/>
            <person name="Drula E."/>
            <person name="Tsang A."/>
            <person name="Magnuson J.K."/>
            <person name="Henrissat B."/>
            <person name="Wiebenga A."/>
            <person name="Simmons B.A."/>
            <person name="Makela M.R."/>
            <person name="De vries R.P."/>
            <person name="Grigoriev I.V."/>
            <person name="Mortensen U.H."/>
            <person name="Baker S.E."/>
            <person name="Andersen M.R."/>
        </authorList>
    </citation>
    <scope>NUCLEOTIDE SEQUENCE [LARGE SCALE GENOMIC DNA]</scope>
    <source>
        <strain evidence="1 2">ATCC 13496</strain>
    </source>
</reference>
<organism evidence="1 2">
    <name type="scientific">Aspergillus niger ATCC 13496</name>
    <dbReference type="NCBI Taxonomy" id="1353008"/>
    <lineage>
        <taxon>Eukaryota</taxon>
        <taxon>Fungi</taxon>
        <taxon>Dikarya</taxon>
        <taxon>Ascomycota</taxon>
        <taxon>Pezizomycotina</taxon>
        <taxon>Eurotiomycetes</taxon>
        <taxon>Eurotiomycetidae</taxon>
        <taxon>Eurotiales</taxon>
        <taxon>Aspergillaceae</taxon>
        <taxon>Aspergillus</taxon>
        <taxon>Aspergillus subgen. Circumdati</taxon>
    </lineage>
</organism>
<evidence type="ECO:0000313" key="1">
    <source>
        <dbReference type="EMBL" id="RDH14025.1"/>
    </source>
</evidence>
<evidence type="ECO:0000313" key="2">
    <source>
        <dbReference type="Proteomes" id="UP000253845"/>
    </source>
</evidence>
<dbReference type="AlphaFoldDB" id="A0A370BIU7"/>
<proteinExistence type="predicted"/>
<gene>
    <name evidence="1" type="ORF">M747DRAFT_364864</name>
</gene>